<keyword evidence="4 8" id="KW-0812">Transmembrane</keyword>
<comment type="subcellular location">
    <subcellularLocation>
        <location evidence="1">Cell membrane</location>
        <topology evidence="1">Multi-pass membrane protein</topology>
    </subcellularLocation>
</comment>
<keyword evidence="10" id="KW-1185">Reference proteome</keyword>
<dbReference type="Proteomes" id="UP000542813">
    <property type="component" value="Unassembled WGS sequence"/>
</dbReference>
<evidence type="ECO:0000256" key="5">
    <source>
        <dbReference type="ARBA" id="ARBA00022801"/>
    </source>
</evidence>
<evidence type="ECO:0000313" key="9">
    <source>
        <dbReference type="EMBL" id="MBB5790256.1"/>
    </source>
</evidence>
<evidence type="ECO:0000256" key="2">
    <source>
        <dbReference type="ARBA" id="ARBA00022475"/>
    </source>
</evidence>
<reference evidence="9 10" key="1">
    <citation type="submission" date="2020-08" db="EMBL/GenBank/DDBJ databases">
        <title>Sequencing the genomes of 1000 actinobacteria strains.</title>
        <authorList>
            <person name="Klenk H.-P."/>
        </authorList>
    </citation>
    <scope>NUCLEOTIDE SEQUENCE [LARGE SCALE GENOMIC DNA]</scope>
    <source>
        <strain evidence="9 10">DSM 102122</strain>
    </source>
</reference>
<dbReference type="PROSITE" id="PS00242">
    <property type="entry name" value="INTEGRIN_ALPHA"/>
    <property type="match status" value="1"/>
</dbReference>
<evidence type="ECO:0000256" key="1">
    <source>
        <dbReference type="ARBA" id="ARBA00004651"/>
    </source>
</evidence>
<dbReference type="GO" id="GO:0008233">
    <property type="term" value="F:peptidase activity"/>
    <property type="evidence" value="ECO:0007669"/>
    <property type="project" value="UniProtKB-KW"/>
</dbReference>
<keyword evidence="7 8" id="KW-0472">Membrane</keyword>
<comment type="caution">
    <text evidence="9">The sequence shown here is derived from an EMBL/GenBank/DDBJ whole genome shotgun (WGS) entry which is preliminary data.</text>
</comment>
<protein>
    <submittedName>
        <fullName evidence="9">Exosortase/archaeosortase family protein</fullName>
    </submittedName>
</protein>
<feature type="transmembrane region" description="Helical" evidence="8">
    <location>
        <begin position="93"/>
        <end position="110"/>
    </location>
</feature>
<accession>A0A7W9LNG2</accession>
<keyword evidence="3" id="KW-0645">Protease</keyword>
<gene>
    <name evidence="9" type="ORF">HD601_004831</name>
</gene>
<evidence type="ECO:0000256" key="6">
    <source>
        <dbReference type="ARBA" id="ARBA00022989"/>
    </source>
</evidence>
<dbReference type="GO" id="GO:0005886">
    <property type="term" value="C:plasma membrane"/>
    <property type="evidence" value="ECO:0007669"/>
    <property type="project" value="UniProtKB-SubCell"/>
</dbReference>
<feature type="transmembrane region" description="Helical" evidence="8">
    <location>
        <begin position="163"/>
        <end position="181"/>
    </location>
</feature>
<keyword evidence="6 8" id="KW-1133">Transmembrane helix</keyword>
<name>A0A7W9LNG2_9ACTN</name>
<dbReference type="GO" id="GO:0006508">
    <property type="term" value="P:proteolysis"/>
    <property type="evidence" value="ECO:0007669"/>
    <property type="project" value="UniProtKB-KW"/>
</dbReference>
<feature type="transmembrane region" description="Helical" evidence="8">
    <location>
        <begin position="116"/>
        <end position="133"/>
    </location>
</feature>
<evidence type="ECO:0000256" key="7">
    <source>
        <dbReference type="ARBA" id="ARBA00023136"/>
    </source>
</evidence>
<evidence type="ECO:0000256" key="4">
    <source>
        <dbReference type="ARBA" id="ARBA00022692"/>
    </source>
</evidence>
<dbReference type="InterPro" id="IPR026392">
    <property type="entry name" value="Exo/Archaeosortase_dom"/>
</dbReference>
<keyword evidence="5" id="KW-0378">Hydrolase</keyword>
<dbReference type="NCBIfam" id="TIGR04178">
    <property type="entry name" value="exo_archaeo"/>
    <property type="match status" value="1"/>
</dbReference>
<feature type="transmembrane region" description="Helical" evidence="8">
    <location>
        <begin position="20"/>
        <end position="40"/>
    </location>
</feature>
<dbReference type="AlphaFoldDB" id="A0A7W9LNG2"/>
<sequence length="201" mass="21433">MSAVEARALSAPLLSPSRVVRLALAAGLVLLGVHLVMNAASFRLLESRLAGLVTAVVFGRDVHTMTAEPVFVIQRVVGDDTTWFAFTLTPQCSALYFLIPLTFIGAFVLASGRSTVTTLLVGIVAAGALLELINLVRIEALVFALLQGGSSMFGWVHDTVGSAAMAAGFAVALIVFFKLGFFGRRDRRRRAPVSGARHVRH</sequence>
<evidence type="ECO:0000256" key="8">
    <source>
        <dbReference type="SAM" id="Phobius"/>
    </source>
</evidence>
<organism evidence="9 10">
    <name type="scientific">Jiangella mangrovi</name>
    <dbReference type="NCBI Taxonomy" id="1524084"/>
    <lineage>
        <taxon>Bacteria</taxon>
        <taxon>Bacillati</taxon>
        <taxon>Actinomycetota</taxon>
        <taxon>Actinomycetes</taxon>
        <taxon>Jiangellales</taxon>
        <taxon>Jiangellaceae</taxon>
        <taxon>Jiangella</taxon>
    </lineage>
</organism>
<proteinExistence type="predicted"/>
<keyword evidence="2" id="KW-1003">Cell membrane</keyword>
<dbReference type="EMBL" id="JACHMM010000001">
    <property type="protein sequence ID" value="MBB5790256.1"/>
    <property type="molecule type" value="Genomic_DNA"/>
</dbReference>
<evidence type="ECO:0000313" key="10">
    <source>
        <dbReference type="Proteomes" id="UP000542813"/>
    </source>
</evidence>
<dbReference type="RefSeq" id="WP_184826188.1">
    <property type="nucleotide sequence ID" value="NZ_JACHMM010000001.1"/>
</dbReference>
<dbReference type="InterPro" id="IPR018184">
    <property type="entry name" value="Integrin_alpha_C_CS"/>
</dbReference>
<evidence type="ECO:0000256" key="3">
    <source>
        <dbReference type="ARBA" id="ARBA00022670"/>
    </source>
</evidence>